<dbReference type="Proteomes" id="UP000009284">
    <property type="component" value="Chromosome"/>
</dbReference>
<dbReference type="PANTHER" id="PTHR31689">
    <property type="entry name" value="DIAMINOPIMELATE EPIMERASE, CHLOROPLASTIC"/>
    <property type="match status" value="1"/>
</dbReference>
<dbReference type="EMBL" id="CP003059">
    <property type="protein sequence ID" value="AEP35964.1"/>
    <property type="molecule type" value="Genomic_DNA"/>
</dbReference>
<evidence type="ECO:0000256" key="4">
    <source>
        <dbReference type="ARBA" id="ARBA00022490"/>
    </source>
</evidence>
<feature type="binding site" evidence="9">
    <location>
        <begin position="81"/>
        <end position="82"/>
    </location>
    <ligand>
        <name>substrate</name>
    </ligand>
</feature>
<accession>G4QDE7</accession>
<protein>
    <recommendedName>
        <fullName evidence="3 9">Diaminopimelate epimerase</fullName>
        <shortName evidence="9">DAP epimerase</shortName>
        <ecNumber evidence="3 9">5.1.1.7</ecNumber>
    </recommendedName>
    <alternativeName>
        <fullName evidence="9">PLP-independent amino acid racemase</fullName>
    </alternativeName>
</protein>
<evidence type="ECO:0000256" key="7">
    <source>
        <dbReference type="ARBA" id="ARBA00023235"/>
    </source>
</evidence>
<organism evidence="11 12">
    <name type="scientific">Taylorella asinigenitalis (strain MCE3)</name>
    <dbReference type="NCBI Taxonomy" id="1008459"/>
    <lineage>
        <taxon>Bacteria</taxon>
        <taxon>Pseudomonadati</taxon>
        <taxon>Pseudomonadota</taxon>
        <taxon>Betaproteobacteria</taxon>
        <taxon>Burkholderiales</taxon>
        <taxon>Alcaligenaceae</taxon>
        <taxon>Taylorella</taxon>
    </lineage>
</organism>
<comment type="function">
    <text evidence="9">Catalyzes the stereoinversion of LL-2,6-diaminopimelate (L,L-DAP) to meso-diaminopimelate (meso-DAP), a precursor of L-lysine and an essential component of the bacterial peptidoglycan.</text>
</comment>
<evidence type="ECO:0000256" key="1">
    <source>
        <dbReference type="ARBA" id="ARBA00005196"/>
    </source>
</evidence>
<feature type="site" description="Could be important to modulate the pK values of the two catalytic cysteine residues" evidence="9">
    <location>
        <position position="174"/>
    </location>
</feature>
<gene>
    <name evidence="9" type="primary">dapF</name>
    <name evidence="11" type="ordered locus">TASI_0173</name>
</gene>
<feature type="binding site" evidence="9">
    <location>
        <begin position="233"/>
        <end position="234"/>
    </location>
    <ligand>
        <name>substrate</name>
    </ligand>
</feature>
<feature type="binding site" evidence="9">
    <location>
        <position position="205"/>
    </location>
    <ligand>
        <name>substrate</name>
    </ligand>
</feature>
<dbReference type="HAMAP" id="MF_00197">
    <property type="entry name" value="DAP_epimerase"/>
    <property type="match status" value="1"/>
</dbReference>
<feature type="binding site" evidence="9">
    <location>
        <position position="172"/>
    </location>
    <ligand>
        <name>substrate</name>
    </ligand>
</feature>
<comment type="pathway">
    <text evidence="1 9">Amino-acid biosynthesis; L-lysine biosynthesis via DAP pathway; DL-2,6-diaminopimelate from LL-2,6-diaminopimelate: step 1/1.</text>
</comment>
<dbReference type="PROSITE" id="PS01326">
    <property type="entry name" value="DAP_EPIMERASE"/>
    <property type="match status" value="1"/>
</dbReference>
<dbReference type="HOGENOM" id="CLU_053306_1_1_4"/>
<feature type="binding site" evidence="9">
    <location>
        <begin position="223"/>
        <end position="224"/>
    </location>
    <ligand>
        <name>substrate</name>
    </ligand>
</feature>
<dbReference type="KEGG" id="tas:TASI_0173"/>
<feature type="site" description="Could be important to modulate the pK values of the two catalytic cysteine residues" evidence="9">
    <location>
        <position position="223"/>
    </location>
</feature>
<evidence type="ECO:0000256" key="8">
    <source>
        <dbReference type="ARBA" id="ARBA00051712"/>
    </source>
</evidence>
<reference evidence="11 12" key="2">
    <citation type="journal article" date="2012" name="PLoS ONE">
        <title>Genomic characterization of the taylorella genus.</title>
        <authorList>
            <person name="Hebert L."/>
            <person name="Moumen B."/>
            <person name="Pons N."/>
            <person name="Duquesne F."/>
            <person name="Breuil M.F."/>
            <person name="Goux D."/>
            <person name="Batto J.M."/>
            <person name="Laugier C."/>
            <person name="Renault P."/>
            <person name="Petry S."/>
        </authorList>
    </citation>
    <scope>NUCLEOTIDE SEQUENCE [LARGE SCALE GENOMIC DNA]</scope>
    <source>
        <strain evidence="11 12">MCE3</strain>
    </source>
</reference>
<dbReference type="SUPFAM" id="SSF54506">
    <property type="entry name" value="Diaminopimelate epimerase-like"/>
    <property type="match status" value="1"/>
</dbReference>
<evidence type="ECO:0000256" key="5">
    <source>
        <dbReference type="ARBA" id="ARBA00022605"/>
    </source>
</evidence>
<dbReference type="InterPro" id="IPR001653">
    <property type="entry name" value="DAP_epimerase_DapF"/>
</dbReference>
<feature type="active site" description="Proton acceptor" evidence="9">
    <location>
        <position position="232"/>
    </location>
</feature>
<comment type="subunit">
    <text evidence="9">Homodimer.</text>
</comment>
<sequence>MITGHRIWKFTKMHGVGNDFVILDAVSDFLEITPEIIRAIAHRQFGVGADQVLIVENPSHPEADFKYRIFNSDGSEVENCGNGARCFVQFVHEKHLSGRNPIKAEIATGVISLYRNDDSSVTVDMGPASFDAENVGFDTQGLSLRKENEADVWALPLNNGSTIEITVVSMANPHAVQIVTDVQTAPVLSQGPLIESHPYFANRINAGFMQILSVHEINLRVYERGAGETLACGTGACAAVVSGIRRGLLESPVSVNMRGGTIEISYYGSNVCMRGPATTVFEGQIDIDKLLSDIPKEGLTNE</sequence>
<dbReference type="PANTHER" id="PTHR31689:SF0">
    <property type="entry name" value="DIAMINOPIMELATE EPIMERASE"/>
    <property type="match status" value="1"/>
</dbReference>
<reference key="1">
    <citation type="submission" date="2011-09" db="EMBL/GenBank/DDBJ databases">
        <title>Genomic characterization of the Taylorella genus.</title>
        <authorList>
            <person name="Hebert L."/>
            <person name="Moumen B."/>
            <person name="Pons N."/>
            <person name="Duquesne F."/>
            <person name="Breuil M.-F."/>
            <person name="Goux D."/>
            <person name="Batto J.-M."/>
            <person name="Renault P."/>
            <person name="Laugier C."/>
            <person name="Petry S."/>
        </authorList>
    </citation>
    <scope>NUCLEOTIDE SEQUENCE</scope>
    <source>
        <strain>MCE3</strain>
    </source>
</reference>
<keyword evidence="5 9" id="KW-0028">Amino-acid biosynthesis</keyword>
<dbReference type="Gene3D" id="3.10.310.10">
    <property type="entry name" value="Diaminopimelate Epimerase, Chain A, domain 1"/>
    <property type="match status" value="2"/>
</dbReference>
<dbReference type="RefSeq" id="WP_014110863.1">
    <property type="nucleotide sequence ID" value="NC_016043.1"/>
</dbReference>
<evidence type="ECO:0000256" key="2">
    <source>
        <dbReference type="ARBA" id="ARBA00010219"/>
    </source>
</evidence>
<feature type="active site" description="Proton donor" evidence="9">
    <location>
        <position position="80"/>
    </location>
</feature>
<dbReference type="GO" id="GO:0009089">
    <property type="term" value="P:lysine biosynthetic process via diaminopimelate"/>
    <property type="evidence" value="ECO:0007669"/>
    <property type="project" value="UniProtKB-UniRule"/>
</dbReference>
<dbReference type="NCBIfam" id="TIGR00652">
    <property type="entry name" value="DapF"/>
    <property type="match status" value="1"/>
</dbReference>
<keyword evidence="6 9" id="KW-0457">Lysine biosynthesis</keyword>
<dbReference type="eggNOG" id="COG0253">
    <property type="taxonomic scope" value="Bacteria"/>
</dbReference>
<dbReference type="OrthoDB" id="9805408at2"/>
<comment type="similarity">
    <text evidence="2 9">Belongs to the diaminopimelate epimerase family.</text>
</comment>
<dbReference type="InterPro" id="IPR018510">
    <property type="entry name" value="DAP_epimerase_AS"/>
</dbReference>
<dbReference type="STRING" id="1008459.TASI_0173"/>
<feature type="active site" evidence="10">
    <location>
        <position position="80"/>
    </location>
</feature>
<keyword evidence="7 9" id="KW-0413">Isomerase</keyword>
<evidence type="ECO:0000256" key="6">
    <source>
        <dbReference type="ARBA" id="ARBA00023154"/>
    </source>
</evidence>
<keyword evidence="12" id="KW-1185">Reference proteome</keyword>
<evidence type="ECO:0000313" key="12">
    <source>
        <dbReference type="Proteomes" id="UP000009284"/>
    </source>
</evidence>
<dbReference type="GO" id="GO:0005829">
    <property type="term" value="C:cytosol"/>
    <property type="evidence" value="ECO:0007669"/>
    <property type="project" value="TreeGrafter"/>
</dbReference>
<name>G4QDE7_TAYAM</name>
<dbReference type="AlphaFoldDB" id="G4QDE7"/>
<dbReference type="Pfam" id="PF01678">
    <property type="entry name" value="DAP_epimerase"/>
    <property type="match status" value="2"/>
</dbReference>
<feature type="binding site" evidence="9">
    <location>
        <position position="71"/>
    </location>
    <ligand>
        <name>substrate</name>
    </ligand>
</feature>
<comment type="subcellular location">
    <subcellularLocation>
        <location evidence="9">Cytoplasm</location>
    </subcellularLocation>
</comment>
<dbReference type="UniPathway" id="UPA00034">
    <property type="reaction ID" value="UER00025"/>
</dbReference>
<dbReference type="EC" id="5.1.1.7" evidence="3 9"/>
<proteinExistence type="inferred from homology"/>
<evidence type="ECO:0000313" key="11">
    <source>
        <dbReference type="EMBL" id="AEP35964.1"/>
    </source>
</evidence>
<feature type="binding site" evidence="9">
    <location>
        <position position="18"/>
    </location>
    <ligand>
        <name>substrate</name>
    </ligand>
</feature>
<evidence type="ECO:0000256" key="10">
    <source>
        <dbReference type="PROSITE-ProRule" id="PRU10125"/>
    </source>
</evidence>
<comment type="catalytic activity">
    <reaction evidence="8 9">
        <text>(2S,6S)-2,6-diaminopimelate = meso-2,6-diaminopimelate</text>
        <dbReference type="Rhea" id="RHEA:15393"/>
        <dbReference type="ChEBI" id="CHEBI:57609"/>
        <dbReference type="ChEBI" id="CHEBI:57791"/>
        <dbReference type="EC" id="5.1.1.7"/>
    </reaction>
</comment>
<keyword evidence="4 9" id="KW-0963">Cytoplasm</keyword>
<feature type="binding site" evidence="9">
    <location>
        <position position="51"/>
    </location>
    <ligand>
        <name>substrate</name>
    </ligand>
</feature>
<evidence type="ECO:0000256" key="3">
    <source>
        <dbReference type="ARBA" id="ARBA00013080"/>
    </source>
</evidence>
<dbReference type="GO" id="GO:0008837">
    <property type="term" value="F:diaminopimelate epimerase activity"/>
    <property type="evidence" value="ECO:0007669"/>
    <property type="project" value="UniProtKB-UniRule"/>
</dbReference>
<dbReference type="FunFam" id="3.10.310.10:FF:000001">
    <property type="entry name" value="Diaminopimelate epimerase"/>
    <property type="match status" value="1"/>
</dbReference>
<evidence type="ECO:0000256" key="9">
    <source>
        <dbReference type="HAMAP-Rule" id="MF_00197"/>
    </source>
</evidence>